<proteinExistence type="predicted"/>
<evidence type="ECO:0008006" key="4">
    <source>
        <dbReference type="Google" id="ProtNLM"/>
    </source>
</evidence>
<keyword evidence="1" id="KW-0472">Membrane</keyword>
<keyword evidence="3" id="KW-1185">Reference proteome</keyword>
<gene>
    <name evidence="2" type="ORF">ACHAWO_008820</name>
</gene>
<name>A0ABD3QKX3_9STRA</name>
<accession>A0ABD3QKX3</accession>
<dbReference type="AlphaFoldDB" id="A0ABD3QKX3"/>
<feature type="transmembrane region" description="Helical" evidence="1">
    <location>
        <begin position="12"/>
        <end position="33"/>
    </location>
</feature>
<sequence length="742" mass="85293">MAAPQPKIMTSRTLILLTAYATVMTISCSYYFVQSVSRELNERRSSVDYYEEQFLPKRVGGDDVVDYGRSERNITQSSTSTFPLASHIVTHGRPRTATTLLFNMVAASYFLHLTHTDPSRIPSIHLQLWKREDAADKVLKREHERTLLLKTHIDLPHFKADNTVIFTAAMDKAEAAETKQQLQKDGYNIAFVQDMESLKQDGIPGLVSQYVSGYQLSSQDQKHLIEYFTSWEIIRQCCGQQMSSKWRNDMMPEQYKRKDLPHHPTCANYDIDEVEQSLMASELYKMMDRYPNLQALNKPSLNDETLNGTYCSSYNHRVKTEGLSFFGTPGGRPVRSGLDWAIKNEYNIGTETLTPAGVKMMEGIGMRELWRREDVEKKVWLKKLLRERTVKGAKSYKLGLEEIDDSLEFHFGDEENSVEEDEQVEESQAAIEIPVIRNPDLQPIASQNFDKSHAIFLISFGTEAAASTLVERCVLSLRRRGRYSGYIVVLTDAPPDRYEHVWDENVIVMHPQKEHMLDEDGEPLHYSKDNMSLKPKRFKTFVLDYVDMDSRLDDVELVYYLDIDILAGDSLDGLFQGLEKQYQVKGYRPKEDVSKLYFVTPLSKEWPLQSGTMIAERGTSQHCLRLWREEIDAMLKTGRGRDQDALRNIYIRMESGDEKKCQLVRMDNENYISFPTPRNFAKLSASGAQHANLIHISNSLFAKKIEEEEQNHYIHQILQLSEEEVASGIYGKAVVRAKDTSR</sequence>
<evidence type="ECO:0000313" key="3">
    <source>
        <dbReference type="Proteomes" id="UP001530400"/>
    </source>
</evidence>
<evidence type="ECO:0000256" key="1">
    <source>
        <dbReference type="SAM" id="Phobius"/>
    </source>
</evidence>
<dbReference type="Proteomes" id="UP001530400">
    <property type="component" value="Unassembled WGS sequence"/>
</dbReference>
<evidence type="ECO:0000313" key="2">
    <source>
        <dbReference type="EMBL" id="KAL3800870.1"/>
    </source>
</evidence>
<protein>
    <recommendedName>
        <fullName evidence="4">Hexosyltransferase</fullName>
    </recommendedName>
</protein>
<keyword evidence="1" id="KW-0812">Transmembrane</keyword>
<keyword evidence="1" id="KW-1133">Transmembrane helix</keyword>
<dbReference type="PROSITE" id="PS51257">
    <property type="entry name" value="PROKAR_LIPOPROTEIN"/>
    <property type="match status" value="1"/>
</dbReference>
<comment type="caution">
    <text evidence="2">The sequence shown here is derived from an EMBL/GenBank/DDBJ whole genome shotgun (WGS) entry which is preliminary data.</text>
</comment>
<reference evidence="2 3" key="1">
    <citation type="submission" date="2024-10" db="EMBL/GenBank/DDBJ databases">
        <title>Updated reference genomes for cyclostephanoid diatoms.</title>
        <authorList>
            <person name="Roberts W.R."/>
            <person name="Alverson A.J."/>
        </authorList>
    </citation>
    <scope>NUCLEOTIDE SEQUENCE [LARGE SCALE GENOMIC DNA]</scope>
    <source>
        <strain evidence="2 3">AJA010-31</strain>
    </source>
</reference>
<organism evidence="2 3">
    <name type="scientific">Cyclotella atomus</name>
    <dbReference type="NCBI Taxonomy" id="382360"/>
    <lineage>
        <taxon>Eukaryota</taxon>
        <taxon>Sar</taxon>
        <taxon>Stramenopiles</taxon>
        <taxon>Ochrophyta</taxon>
        <taxon>Bacillariophyta</taxon>
        <taxon>Coscinodiscophyceae</taxon>
        <taxon>Thalassiosirophycidae</taxon>
        <taxon>Stephanodiscales</taxon>
        <taxon>Stephanodiscaceae</taxon>
        <taxon>Cyclotella</taxon>
    </lineage>
</organism>
<dbReference type="EMBL" id="JALLPJ020000150">
    <property type="protein sequence ID" value="KAL3800870.1"/>
    <property type="molecule type" value="Genomic_DNA"/>
</dbReference>